<dbReference type="InterPro" id="IPR036950">
    <property type="entry name" value="PBP_transglycosylase"/>
</dbReference>
<dbReference type="InterPro" id="IPR001264">
    <property type="entry name" value="Glyco_trans_51"/>
</dbReference>
<keyword evidence="31" id="KW-1185">Reference proteome</keyword>
<dbReference type="GO" id="GO:0046677">
    <property type="term" value="P:response to antibiotic"/>
    <property type="evidence" value="ECO:0007669"/>
    <property type="project" value="UniProtKB-KW"/>
</dbReference>
<keyword evidence="13 28" id="KW-0812">Transmembrane</keyword>
<dbReference type="GO" id="GO:0071555">
    <property type="term" value="P:cell wall organization"/>
    <property type="evidence" value="ECO:0007669"/>
    <property type="project" value="UniProtKB-KW"/>
</dbReference>
<evidence type="ECO:0000256" key="1">
    <source>
        <dbReference type="ARBA" id="ARBA00004249"/>
    </source>
</evidence>
<evidence type="ECO:0000256" key="10">
    <source>
        <dbReference type="ARBA" id="ARBA00022670"/>
    </source>
</evidence>
<keyword evidence="14" id="KW-0378">Hydrolase</keyword>
<dbReference type="AlphaFoldDB" id="Q6MRC8"/>
<dbReference type="CAZy" id="GT51">
    <property type="family name" value="Glycosyltransferase Family 51"/>
</dbReference>
<evidence type="ECO:0000256" key="23">
    <source>
        <dbReference type="ARBA" id="ARBA00034000"/>
    </source>
</evidence>
<keyword evidence="17" id="KW-0573">Peptidoglycan synthesis</keyword>
<evidence type="ECO:0000256" key="16">
    <source>
        <dbReference type="ARBA" id="ARBA00022968"/>
    </source>
</evidence>
<evidence type="ECO:0000256" key="5">
    <source>
        <dbReference type="ARBA" id="ARBA00012448"/>
    </source>
</evidence>
<dbReference type="NCBIfam" id="TIGR02074">
    <property type="entry name" value="PBP_1a_fam"/>
    <property type="match status" value="1"/>
</dbReference>
<evidence type="ECO:0000256" key="17">
    <source>
        <dbReference type="ARBA" id="ARBA00022984"/>
    </source>
</evidence>
<comment type="catalytic activity">
    <reaction evidence="23">
        <text>Preferential cleavage: (Ac)2-L-Lys-D-Ala-|-D-Ala. Also transpeptidation of peptidyl-alanyl moieties that are N-acyl substituents of D-alanine.</text>
        <dbReference type="EC" id="3.4.16.4"/>
    </reaction>
</comment>
<evidence type="ECO:0000256" key="9">
    <source>
        <dbReference type="ARBA" id="ARBA00022645"/>
    </source>
</evidence>
<dbReference type="PANTHER" id="PTHR32282">
    <property type="entry name" value="BINDING PROTEIN TRANSPEPTIDASE, PUTATIVE-RELATED"/>
    <property type="match status" value="1"/>
</dbReference>
<dbReference type="GO" id="GO:0008360">
    <property type="term" value="P:regulation of cell shape"/>
    <property type="evidence" value="ECO:0007669"/>
    <property type="project" value="UniProtKB-KW"/>
</dbReference>
<proteinExistence type="inferred from homology"/>
<evidence type="ECO:0000256" key="25">
    <source>
        <dbReference type="ARBA" id="ARBA00049902"/>
    </source>
</evidence>
<dbReference type="GO" id="GO:0009252">
    <property type="term" value="P:peptidoglycan biosynthetic process"/>
    <property type="evidence" value="ECO:0007669"/>
    <property type="project" value="UniProtKB-UniPathway"/>
</dbReference>
<gene>
    <name evidence="30" type="primary">mrcA</name>
    <name evidence="30" type="ordered locus">Bd0160</name>
</gene>
<dbReference type="Gene3D" id="3.40.710.10">
    <property type="entry name" value="DD-peptidase/beta-lactamase superfamily"/>
    <property type="match status" value="2"/>
</dbReference>
<dbReference type="HOGENOM" id="CLU_006354_2_4_7"/>
<evidence type="ECO:0000256" key="19">
    <source>
        <dbReference type="ARBA" id="ARBA00023136"/>
    </source>
</evidence>
<dbReference type="EC" id="3.4.16.4" evidence="5"/>
<reference evidence="30 31" key="1">
    <citation type="journal article" date="2004" name="Science">
        <title>A predator unmasked: life cycle of Bdellovibrio bacteriovorus from a genomic perspective.</title>
        <authorList>
            <person name="Rendulic S."/>
            <person name="Jagtap P."/>
            <person name="Rosinus A."/>
            <person name="Eppinger M."/>
            <person name="Baar C."/>
            <person name="Lanz C."/>
            <person name="Keller H."/>
            <person name="Lambert C."/>
            <person name="Evans K.J."/>
            <person name="Goesmann A."/>
            <person name="Meyer F."/>
            <person name="Sockett R.E."/>
            <person name="Schuster S.C."/>
        </authorList>
    </citation>
    <scope>NUCLEOTIDE SEQUENCE [LARGE SCALE GENOMIC DNA]</scope>
    <source>
        <strain evidence="31">ATCC 15356 / DSM 50701 / NCIMB 9529 / HD100</strain>
    </source>
</reference>
<keyword evidence="10" id="KW-0645">Protease</keyword>
<dbReference type="FunFam" id="1.10.3810.10:FF:000003">
    <property type="entry name" value="Penicillin-binding protein 1a"/>
    <property type="match status" value="1"/>
</dbReference>
<evidence type="ECO:0000256" key="7">
    <source>
        <dbReference type="ARBA" id="ARBA00022475"/>
    </source>
</evidence>
<organism evidence="30 31">
    <name type="scientific">Bdellovibrio bacteriovorus (strain ATCC 15356 / DSM 50701 / NCIMB 9529 / HD100)</name>
    <dbReference type="NCBI Taxonomy" id="264462"/>
    <lineage>
        <taxon>Bacteria</taxon>
        <taxon>Pseudomonadati</taxon>
        <taxon>Bdellovibrionota</taxon>
        <taxon>Bdellovibrionia</taxon>
        <taxon>Bdellovibrionales</taxon>
        <taxon>Pseudobdellovibrionaceae</taxon>
        <taxon>Bdellovibrio</taxon>
    </lineage>
</organism>
<keyword evidence="12 30" id="KW-0808">Transferase</keyword>
<comment type="similarity">
    <text evidence="3">In the C-terminal section; belongs to the transpeptidase family.</text>
</comment>
<keyword evidence="7" id="KW-1003">Cell membrane</keyword>
<evidence type="ECO:0000259" key="29">
    <source>
        <dbReference type="PROSITE" id="PS50126"/>
    </source>
</evidence>
<evidence type="ECO:0000256" key="20">
    <source>
        <dbReference type="ARBA" id="ARBA00023251"/>
    </source>
</evidence>
<dbReference type="eggNOG" id="COG5009">
    <property type="taxonomic scope" value="Bacteria"/>
</dbReference>
<evidence type="ECO:0000256" key="21">
    <source>
        <dbReference type="ARBA" id="ARBA00023268"/>
    </source>
</evidence>
<keyword evidence="16" id="KW-0735">Signal-anchor</keyword>
<evidence type="ECO:0000256" key="28">
    <source>
        <dbReference type="SAM" id="Phobius"/>
    </source>
</evidence>
<evidence type="ECO:0000256" key="18">
    <source>
        <dbReference type="ARBA" id="ARBA00022989"/>
    </source>
</evidence>
<dbReference type="PROSITE" id="PS50126">
    <property type="entry name" value="S1"/>
    <property type="match status" value="1"/>
</dbReference>
<dbReference type="SUPFAM" id="SSF56601">
    <property type="entry name" value="beta-lactamase/transpeptidase-like"/>
    <property type="match status" value="1"/>
</dbReference>
<protein>
    <recommendedName>
        <fullName evidence="6">Penicillin-binding protein 1A</fullName>
        <ecNumber evidence="24">2.4.99.28</ecNumber>
        <ecNumber evidence="5">3.4.16.4</ecNumber>
    </recommendedName>
</protein>
<keyword evidence="18 28" id="KW-1133">Transmembrane helix</keyword>
<dbReference type="STRING" id="264462.Bd0160"/>
<dbReference type="Pfam" id="PF00912">
    <property type="entry name" value="Transgly"/>
    <property type="match status" value="1"/>
</dbReference>
<dbReference type="SUPFAM" id="SSF53955">
    <property type="entry name" value="Lysozyme-like"/>
    <property type="match status" value="1"/>
</dbReference>
<dbReference type="GO" id="GO:0006508">
    <property type="term" value="P:proteolysis"/>
    <property type="evidence" value="ECO:0007669"/>
    <property type="project" value="UniProtKB-KW"/>
</dbReference>
<keyword evidence="22" id="KW-0961">Cell wall biogenesis/degradation</keyword>
<keyword evidence="11 30" id="KW-0328">Glycosyltransferase</keyword>
<dbReference type="InterPro" id="IPR012340">
    <property type="entry name" value="NA-bd_OB-fold"/>
</dbReference>
<dbReference type="Pfam" id="PF00905">
    <property type="entry name" value="Transpeptidase"/>
    <property type="match status" value="1"/>
</dbReference>
<dbReference type="Proteomes" id="UP000008080">
    <property type="component" value="Chromosome"/>
</dbReference>
<dbReference type="InterPro" id="IPR001460">
    <property type="entry name" value="PCN-bd_Tpept"/>
</dbReference>
<dbReference type="KEGG" id="bba:Bd0160"/>
<evidence type="ECO:0000256" key="8">
    <source>
        <dbReference type="ARBA" id="ARBA00022519"/>
    </source>
</evidence>
<name>Q6MRC8_BDEBA</name>
<dbReference type="InterPro" id="IPR012338">
    <property type="entry name" value="Beta-lactam/transpept-like"/>
</dbReference>
<evidence type="ECO:0000256" key="6">
    <source>
        <dbReference type="ARBA" id="ARBA00018638"/>
    </source>
</evidence>
<comment type="subcellular location">
    <subcellularLocation>
        <location evidence="1">Cell inner membrane</location>
        <topology evidence="1">Single-pass type II membrane protein</topology>
    </subcellularLocation>
</comment>
<evidence type="ECO:0000256" key="24">
    <source>
        <dbReference type="ARBA" id="ARBA00044770"/>
    </source>
</evidence>
<dbReference type="GO" id="GO:0008658">
    <property type="term" value="F:penicillin binding"/>
    <property type="evidence" value="ECO:0007669"/>
    <property type="project" value="InterPro"/>
</dbReference>
<keyword evidence="19 28" id="KW-0472">Membrane</keyword>
<dbReference type="Pfam" id="PF17092">
    <property type="entry name" value="PCB_OB"/>
    <property type="match status" value="1"/>
</dbReference>
<dbReference type="GO" id="GO:0009002">
    <property type="term" value="F:serine-type D-Ala-D-Ala carboxypeptidase activity"/>
    <property type="evidence" value="ECO:0007669"/>
    <property type="project" value="UniProtKB-EC"/>
</dbReference>
<dbReference type="Gene3D" id="2.40.50.140">
    <property type="entry name" value="Nucleic acid-binding proteins"/>
    <property type="match status" value="1"/>
</dbReference>
<sequence length="898" mass="99251">MLKEPPTVLKKILLFCVALGLVGILGVYLIVQSVKSGLPQLITVKDYQPLLVSQVYDRNNKKIGEFFRERRTLVPYDKIPKNLINAFLAAEDDQFFSHKGINPQAIFRAALANLRAGRSVQGGSTITQQVAKTLLLSSEKTLTRKLRDILLAIEMEKNLSKEDILFLYLNQIYFGQGAYGVEQAAQTYYRKPVSKLTLSEMAILAGLPQAPSRYSPVSNPLRAKERQIYVLRRMADVGYVSKEESEAAIQEPVKVYVRENYEEYAPFYLETVRQLLVNQLGEDMVLDKGLKIYTSLDLTKQMAAQDSVKEGLKSLDKRQGYRGPSKNLSDEDAIEEFLKENQKKLISDFTPERTILPDGKFADIVPVKSAQDEKLHPLLPPYIKLKDTVNGVVEKVDDTLGLVYVKLPETRGVIDIETMTWARKPDSEARYDLAAIKKPSEALKKGDVILVKVVADQFSSTRLASKKKGLPTAAAPDLSKFVGLELDQEPLVEGALISFDQDSQDVLAMVGGSNFAKSEFNRAIQAPRQTGSAFKAIVYASALEKGYTPATPIMDAPIVYEEGGAADDAEGQGDMKVWKPSNHSKSFGGDILFRNALVKSLNIPTVKIIEDVGVPWSMEYARRLGIYSPLNPDFTLALGSSSVTLYEMTKAFAEFGRLGKRLSPLLIHKVDDANGKNILKTVSLDARFDKEIKTINDGFEERRKAFLEAMNDPAKVEEMKKKEGKNAKLDPSIFFQDADQLIRPSTAYVMTTLLKGVVEDAGGTGGRARAVGREVAGKTGSTNNYFDAWFIGYSPQISTGVWVGFDKEKSLGKGEVGGRSALPIWVDYMKAAHEGLPQMTFPVPDGIVFANIDSETGKLASASTKKIIRQAFVEGTEPTAASNKAEEATDFYKQDLSE</sequence>
<evidence type="ECO:0000256" key="3">
    <source>
        <dbReference type="ARBA" id="ARBA00007090"/>
    </source>
</evidence>
<evidence type="ECO:0000256" key="12">
    <source>
        <dbReference type="ARBA" id="ARBA00022679"/>
    </source>
</evidence>
<dbReference type="Gene3D" id="1.10.3810.10">
    <property type="entry name" value="Biosynthetic peptidoglycan transglycosylase-like"/>
    <property type="match status" value="1"/>
</dbReference>
<comment type="similarity">
    <text evidence="4">In the N-terminal section; belongs to the glycosyltransferase 51 family.</text>
</comment>
<comment type="pathway">
    <text evidence="2">Cell wall biogenesis; peptidoglycan biosynthesis.</text>
</comment>
<evidence type="ECO:0000256" key="14">
    <source>
        <dbReference type="ARBA" id="ARBA00022801"/>
    </source>
</evidence>
<keyword evidence="8" id="KW-0997">Cell inner membrane</keyword>
<keyword evidence="9" id="KW-0121">Carboxypeptidase</keyword>
<keyword evidence="21" id="KW-0511">Multifunctional enzyme</keyword>
<dbReference type="SMART" id="SM00316">
    <property type="entry name" value="S1"/>
    <property type="match status" value="1"/>
</dbReference>
<keyword evidence="20" id="KW-0046">Antibiotic resistance</keyword>
<evidence type="ECO:0000256" key="26">
    <source>
        <dbReference type="ARBA" id="ARBA00060592"/>
    </source>
</evidence>
<comment type="pathway">
    <text evidence="26">Glycan biosynthesis.</text>
</comment>
<dbReference type="InterPro" id="IPR031376">
    <property type="entry name" value="PCB_OB"/>
</dbReference>
<dbReference type="GO" id="GO:0005886">
    <property type="term" value="C:plasma membrane"/>
    <property type="evidence" value="ECO:0007669"/>
    <property type="project" value="UniProtKB-SubCell"/>
</dbReference>
<evidence type="ECO:0000256" key="22">
    <source>
        <dbReference type="ARBA" id="ARBA00023316"/>
    </source>
</evidence>
<dbReference type="InterPro" id="IPR023346">
    <property type="entry name" value="Lysozyme-like_dom_sf"/>
</dbReference>
<feature type="region of interest" description="Disordered" evidence="27">
    <location>
        <begin position="877"/>
        <end position="898"/>
    </location>
</feature>
<evidence type="ECO:0000256" key="2">
    <source>
        <dbReference type="ARBA" id="ARBA00004752"/>
    </source>
</evidence>
<evidence type="ECO:0000313" key="30">
    <source>
        <dbReference type="EMBL" id="CAE77830.1"/>
    </source>
</evidence>
<dbReference type="GO" id="GO:0008955">
    <property type="term" value="F:peptidoglycan glycosyltransferase activity"/>
    <property type="evidence" value="ECO:0007669"/>
    <property type="project" value="UniProtKB-EC"/>
</dbReference>
<feature type="transmembrane region" description="Helical" evidence="28">
    <location>
        <begin position="12"/>
        <end position="31"/>
    </location>
</feature>
<keyword evidence="15" id="KW-0133">Cell shape</keyword>
<dbReference type="EC" id="2.4.99.28" evidence="24"/>
<evidence type="ECO:0000256" key="27">
    <source>
        <dbReference type="SAM" id="MobiDB-lite"/>
    </source>
</evidence>
<dbReference type="UniPathway" id="UPA00219"/>
<dbReference type="GO" id="GO:0030288">
    <property type="term" value="C:outer membrane-bounded periplasmic space"/>
    <property type="evidence" value="ECO:0007669"/>
    <property type="project" value="TreeGrafter"/>
</dbReference>
<dbReference type="PANTHER" id="PTHR32282:SF27">
    <property type="entry name" value="PENICILLIN-BINDING PROTEIN 1A"/>
    <property type="match status" value="1"/>
</dbReference>
<evidence type="ECO:0000256" key="11">
    <source>
        <dbReference type="ARBA" id="ARBA00022676"/>
    </source>
</evidence>
<accession>Q6MRC8</accession>
<evidence type="ECO:0000313" key="31">
    <source>
        <dbReference type="Proteomes" id="UP000008080"/>
    </source>
</evidence>
<dbReference type="GO" id="GO:0003676">
    <property type="term" value="F:nucleic acid binding"/>
    <property type="evidence" value="ECO:0007669"/>
    <property type="project" value="InterPro"/>
</dbReference>
<feature type="domain" description="S1 motif" evidence="29">
    <location>
        <begin position="386"/>
        <end position="468"/>
    </location>
</feature>
<evidence type="ECO:0000256" key="4">
    <source>
        <dbReference type="ARBA" id="ARBA00007739"/>
    </source>
</evidence>
<comment type="catalytic activity">
    <reaction evidence="25">
        <text>[GlcNAc-(1-&gt;4)-Mur2Ac(oyl-L-Ala-gamma-D-Glu-L-Lys-D-Ala-D-Ala)](n)-di-trans,octa-cis-undecaprenyl diphosphate + beta-D-GlcNAc-(1-&gt;4)-Mur2Ac(oyl-L-Ala-gamma-D-Glu-L-Lys-D-Ala-D-Ala)-di-trans,octa-cis-undecaprenyl diphosphate = [GlcNAc-(1-&gt;4)-Mur2Ac(oyl-L-Ala-gamma-D-Glu-L-Lys-D-Ala-D-Ala)](n+1)-di-trans,octa-cis-undecaprenyl diphosphate + di-trans,octa-cis-undecaprenyl diphosphate + H(+)</text>
        <dbReference type="Rhea" id="RHEA:23708"/>
        <dbReference type="Rhea" id="RHEA-COMP:9602"/>
        <dbReference type="Rhea" id="RHEA-COMP:9603"/>
        <dbReference type="ChEBI" id="CHEBI:15378"/>
        <dbReference type="ChEBI" id="CHEBI:58405"/>
        <dbReference type="ChEBI" id="CHEBI:60033"/>
        <dbReference type="ChEBI" id="CHEBI:78435"/>
        <dbReference type="EC" id="2.4.99.28"/>
    </reaction>
</comment>
<dbReference type="InterPro" id="IPR050396">
    <property type="entry name" value="Glycosyltr_51/Transpeptidase"/>
</dbReference>
<evidence type="ECO:0000256" key="15">
    <source>
        <dbReference type="ARBA" id="ARBA00022960"/>
    </source>
</evidence>
<feature type="compositionally biased region" description="Basic and acidic residues" evidence="27">
    <location>
        <begin position="884"/>
        <end position="898"/>
    </location>
</feature>
<dbReference type="EMBL" id="BX842646">
    <property type="protein sequence ID" value="CAE77830.1"/>
    <property type="molecule type" value="Genomic_DNA"/>
</dbReference>
<evidence type="ECO:0000256" key="13">
    <source>
        <dbReference type="ARBA" id="ARBA00022692"/>
    </source>
</evidence>
<dbReference type="InterPro" id="IPR003029">
    <property type="entry name" value="S1_domain"/>
</dbReference>